<evidence type="ECO:0000313" key="8">
    <source>
        <dbReference type="Proteomes" id="UP000789595"/>
    </source>
</evidence>
<dbReference type="Gene3D" id="3.90.190.10">
    <property type="entry name" value="Protein tyrosine phosphatase superfamily"/>
    <property type="match status" value="2"/>
</dbReference>
<dbReference type="CDD" id="cd14499">
    <property type="entry name" value="CDC14_C"/>
    <property type="match status" value="1"/>
</dbReference>
<gene>
    <name evidence="7" type="ORF">PECAL_2P31780</name>
</gene>
<dbReference type="InterPro" id="IPR029260">
    <property type="entry name" value="DSPn"/>
</dbReference>
<dbReference type="InterPro" id="IPR000387">
    <property type="entry name" value="Tyr_Pase_dom"/>
</dbReference>
<reference evidence="7" key="1">
    <citation type="submission" date="2021-11" db="EMBL/GenBank/DDBJ databases">
        <authorList>
            <consortium name="Genoscope - CEA"/>
            <person name="William W."/>
        </authorList>
    </citation>
    <scope>NUCLEOTIDE SEQUENCE</scope>
</reference>
<evidence type="ECO:0000256" key="3">
    <source>
        <dbReference type="ARBA" id="ARBA00022801"/>
    </source>
</evidence>
<feature type="domain" description="Tyrosine specific protein phosphatases" evidence="6">
    <location>
        <begin position="263"/>
        <end position="325"/>
    </location>
</feature>
<dbReference type="PANTHER" id="PTHR23339">
    <property type="entry name" value="TYROSINE SPECIFIC PROTEIN PHOSPHATASE AND DUAL SPECIFICITY PROTEIN PHOSPHATASE"/>
    <property type="match status" value="1"/>
</dbReference>
<evidence type="ECO:0000256" key="1">
    <source>
        <dbReference type="ARBA" id="ARBA00007315"/>
    </source>
</evidence>
<name>A0A8J2WWB4_9STRA</name>
<dbReference type="InterPro" id="IPR016130">
    <property type="entry name" value="Tyr_Pase_AS"/>
</dbReference>
<dbReference type="SUPFAM" id="SSF52799">
    <property type="entry name" value="(Phosphotyrosine protein) phosphatases II"/>
    <property type="match status" value="2"/>
</dbReference>
<sequence length="396" mass="44186">MALTARHPGADLRILVPGKFAWYCVPEQVAQREVPVLDGCTMVSTDATYVYEQFFADFGPLNLACVTKHCRRMFSLLEQGTTVVHYCGDHPHKRANAAFLACCVCVCVLKQTAEEAFAPFLGCDPPLHPFRDAGFGVCTFQCLVLDCVRGVAKACALKHYDYAQFDVDAYETLEKLEEGDLAWIVPGKFAAFSTPTEERRELRPGVFTLAVEQYAALFKRLNITCVVRFNKKLYDRAIFQKAGIRHVDLWYEDGSNPSEAILQRFLALCEQEAGGVAVHCKAGLGRTGTNIGAYMMKHFGYSARECIGWMRICRPGSVIGPQQQFLVEAEDRLWREGAVFRQQRANWPEQPLPSHKPPLYEPPAYLPSGSLVGVNRARAAAQVAARRAKVNRRPTG</sequence>
<dbReference type="SMART" id="SM00195">
    <property type="entry name" value="DSPc"/>
    <property type="match status" value="1"/>
</dbReference>
<dbReference type="PROSITE" id="PS50056">
    <property type="entry name" value="TYR_PHOSPHATASE_2"/>
    <property type="match status" value="1"/>
</dbReference>
<comment type="similarity">
    <text evidence="1">Belongs to the protein-tyrosine phosphatase family. Non-receptor class CDC14 subfamily.</text>
</comment>
<dbReference type="Proteomes" id="UP000789595">
    <property type="component" value="Unassembled WGS sequence"/>
</dbReference>
<dbReference type="EC" id="3.1.3.48" evidence="2"/>
<dbReference type="AlphaFoldDB" id="A0A8J2WWB4"/>
<evidence type="ECO:0000256" key="4">
    <source>
        <dbReference type="ARBA" id="ARBA00022912"/>
    </source>
</evidence>
<proteinExistence type="inferred from homology"/>
<feature type="domain" description="Tyrosine-protein phosphatase" evidence="5">
    <location>
        <begin position="179"/>
        <end position="338"/>
    </location>
</feature>
<dbReference type="CDD" id="cd17657">
    <property type="entry name" value="CDC14_N"/>
    <property type="match status" value="1"/>
</dbReference>
<protein>
    <recommendedName>
        <fullName evidence="2">protein-tyrosine-phosphatase</fullName>
        <ecNumber evidence="2">3.1.3.48</ecNumber>
    </recommendedName>
</protein>
<keyword evidence="8" id="KW-1185">Reference proteome</keyword>
<evidence type="ECO:0000259" key="6">
    <source>
        <dbReference type="PROSITE" id="PS50056"/>
    </source>
</evidence>
<dbReference type="GO" id="GO:0004725">
    <property type="term" value="F:protein tyrosine phosphatase activity"/>
    <property type="evidence" value="ECO:0007669"/>
    <property type="project" value="UniProtKB-EC"/>
</dbReference>
<keyword evidence="4" id="KW-0904">Protein phosphatase</keyword>
<organism evidence="7 8">
    <name type="scientific">Pelagomonas calceolata</name>
    <dbReference type="NCBI Taxonomy" id="35677"/>
    <lineage>
        <taxon>Eukaryota</taxon>
        <taxon>Sar</taxon>
        <taxon>Stramenopiles</taxon>
        <taxon>Ochrophyta</taxon>
        <taxon>Pelagophyceae</taxon>
        <taxon>Pelagomonadales</taxon>
        <taxon>Pelagomonadaceae</taxon>
        <taxon>Pelagomonas</taxon>
    </lineage>
</organism>
<evidence type="ECO:0000313" key="7">
    <source>
        <dbReference type="EMBL" id="CAH0370029.1"/>
    </source>
</evidence>
<evidence type="ECO:0000259" key="5">
    <source>
        <dbReference type="PROSITE" id="PS50054"/>
    </source>
</evidence>
<keyword evidence="3" id="KW-0378">Hydrolase</keyword>
<dbReference type="FunFam" id="3.90.190.10:FF:000006">
    <property type="entry name" value="Dual specificity protein phosphatase CDC14B"/>
    <property type="match status" value="1"/>
</dbReference>
<dbReference type="InterPro" id="IPR044506">
    <property type="entry name" value="CDC14_C"/>
</dbReference>
<dbReference type="PROSITE" id="PS50054">
    <property type="entry name" value="TYR_PHOSPHATASE_DUAL"/>
    <property type="match status" value="1"/>
</dbReference>
<accession>A0A8J2WWB4</accession>
<comment type="caution">
    <text evidence="7">The sequence shown here is derived from an EMBL/GenBank/DDBJ whole genome shotgun (WGS) entry which is preliminary data.</text>
</comment>
<evidence type="ECO:0000256" key="2">
    <source>
        <dbReference type="ARBA" id="ARBA00013064"/>
    </source>
</evidence>
<dbReference type="OrthoDB" id="266663at2759"/>
<dbReference type="PROSITE" id="PS00383">
    <property type="entry name" value="TYR_PHOSPHATASE_1"/>
    <property type="match status" value="1"/>
</dbReference>
<dbReference type="InterPro" id="IPR020422">
    <property type="entry name" value="TYR_PHOSPHATASE_DUAL_dom"/>
</dbReference>
<dbReference type="Pfam" id="PF22785">
    <property type="entry name" value="Tc-R-P"/>
    <property type="match status" value="1"/>
</dbReference>
<dbReference type="InterPro" id="IPR029021">
    <property type="entry name" value="Prot-tyrosine_phosphatase-like"/>
</dbReference>
<dbReference type="Pfam" id="PF14671">
    <property type="entry name" value="DSPn"/>
    <property type="match status" value="1"/>
</dbReference>
<dbReference type="EMBL" id="CAKKNE010000002">
    <property type="protein sequence ID" value="CAH0370029.1"/>
    <property type="molecule type" value="Genomic_DNA"/>
</dbReference>
<dbReference type="InterPro" id="IPR050561">
    <property type="entry name" value="PTP"/>
</dbReference>